<dbReference type="HOGENOM" id="CLU_269248_0_0_0"/>
<dbReference type="NCBIfam" id="NF037970">
    <property type="entry name" value="vanZ_1"/>
    <property type="match status" value="1"/>
</dbReference>
<feature type="transmembrane region" description="Helical" evidence="1">
    <location>
        <begin position="661"/>
        <end position="681"/>
    </location>
</feature>
<dbReference type="InterPro" id="IPR000917">
    <property type="entry name" value="Sulfatase_N"/>
</dbReference>
<dbReference type="InterPro" id="IPR011658">
    <property type="entry name" value="PA14_dom"/>
</dbReference>
<reference evidence="3 4" key="1">
    <citation type="journal article" date="2015" name="PeerJ">
        <title>First genomic representation of candidate bacterial phylum KSB3 points to enhanced environmental sensing as a trigger of wastewater bulking.</title>
        <authorList>
            <person name="Sekiguchi Y."/>
            <person name="Ohashi A."/>
            <person name="Parks D.H."/>
            <person name="Yamauchi T."/>
            <person name="Tyson G.W."/>
            <person name="Hugenholtz P."/>
        </authorList>
    </citation>
    <scope>NUCLEOTIDE SEQUENCE [LARGE SCALE GENOMIC DNA]</scope>
</reference>
<dbReference type="InterPro" id="IPR052701">
    <property type="entry name" value="GAG_Ulvan_Degrading_Sulfatases"/>
</dbReference>
<dbReference type="CDD" id="cd16148">
    <property type="entry name" value="sulfatase_like"/>
    <property type="match status" value="1"/>
</dbReference>
<dbReference type="PANTHER" id="PTHR43751:SF3">
    <property type="entry name" value="SULFATASE N-TERMINAL DOMAIN-CONTAINING PROTEIN"/>
    <property type="match status" value="1"/>
</dbReference>
<dbReference type="STRING" id="1499966.U14_05429"/>
<accession>A0A081BRX0</accession>
<feature type="transmembrane region" description="Helical" evidence="1">
    <location>
        <begin position="376"/>
        <end position="392"/>
    </location>
</feature>
<dbReference type="EMBL" id="DF820460">
    <property type="protein sequence ID" value="GAK54151.1"/>
    <property type="molecule type" value="Genomic_DNA"/>
</dbReference>
<dbReference type="Gene3D" id="3.40.720.10">
    <property type="entry name" value="Alkaline Phosphatase, subunit A"/>
    <property type="match status" value="1"/>
</dbReference>
<dbReference type="SUPFAM" id="SSF56988">
    <property type="entry name" value="Anthrax protective antigen"/>
    <property type="match status" value="1"/>
</dbReference>
<protein>
    <recommendedName>
        <fullName evidence="2">PA14 domain-containing protein</fullName>
    </recommendedName>
</protein>
<dbReference type="Pfam" id="PF00884">
    <property type="entry name" value="Sulfatase"/>
    <property type="match status" value="1"/>
</dbReference>
<dbReference type="AlphaFoldDB" id="A0A081BRX0"/>
<dbReference type="Gene3D" id="3.90.182.10">
    <property type="entry name" value="Toxin - Anthrax Protective Antigen,domain 1"/>
    <property type="match status" value="1"/>
</dbReference>
<dbReference type="InterPro" id="IPR017850">
    <property type="entry name" value="Alkaline_phosphatase_core_sf"/>
</dbReference>
<keyword evidence="1" id="KW-0812">Transmembrane</keyword>
<feature type="transmembrane region" description="Helical" evidence="1">
    <location>
        <begin position="399"/>
        <end position="419"/>
    </location>
</feature>
<gene>
    <name evidence="3" type="ORF">U14_05429</name>
</gene>
<dbReference type="SUPFAM" id="SSF53649">
    <property type="entry name" value="Alkaline phosphatase-like"/>
    <property type="match status" value="1"/>
</dbReference>
<feature type="transmembrane region" description="Helical" evidence="1">
    <location>
        <begin position="431"/>
        <end position="449"/>
    </location>
</feature>
<dbReference type="SMART" id="SM00758">
    <property type="entry name" value="PA14"/>
    <property type="match status" value="1"/>
</dbReference>
<name>A0A081BRX0_9BACT</name>
<evidence type="ECO:0000313" key="4">
    <source>
        <dbReference type="Proteomes" id="UP000030700"/>
    </source>
</evidence>
<dbReference type="Proteomes" id="UP000030700">
    <property type="component" value="Unassembled WGS sequence"/>
</dbReference>
<dbReference type="InterPro" id="IPR037524">
    <property type="entry name" value="PA14/GLEYA"/>
</dbReference>
<feature type="transmembrane region" description="Helical" evidence="1">
    <location>
        <begin position="461"/>
        <end position="481"/>
    </location>
</feature>
<evidence type="ECO:0000256" key="1">
    <source>
        <dbReference type="SAM" id="Phobius"/>
    </source>
</evidence>
<feature type="transmembrane region" description="Helical" evidence="1">
    <location>
        <begin position="12"/>
        <end position="30"/>
    </location>
</feature>
<dbReference type="PANTHER" id="PTHR43751">
    <property type="entry name" value="SULFATASE"/>
    <property type="match status" value="1"/>
</dbReference>
<organism evidence="3 4">
    <name type="scientific">Candidatus Moduliflexus flocculans</name>
    <dbReference type="NCBI Taxonomy" id="1499966"/>
    <lineage>
        <taxon>Bacteria</taxon>
        <taxon>Candidatus Moduliflexota</taxon>
        <taxon>Candidatus Moduliflexia</taxon>
        <taxon>Candidatus Moduliflexales</taxon>
        <taxon>Candidatus Moduliflexaceae</taxon>
    </lineage>
</organism>
<evidence type="ECO:0000259" key="2">
    <source>
        <dbReference type="PROSITE" id="PS51820"/>
    </source>
</evidence>
<keyword evidence="4" id="KW-1185">Reference proteome</keyword>
<evidence type="ECO:0000313" key="3">
    <source>
        <dbReference type="EMBL" id="GAK54151.1"/>
    </source>
</evidence>
<dbReference type="Pfam" id="PF07691">
    <property type="entry name" value="PA14"/>
    <property type="match status" value="1"/>
</dbReference>
<feature type="transmembrane region" description="Helical" evidence="1">
    <location>
        <begin position="189"/>
        <end position="209"/>
    </location>
</feature>
<feature type="domain" description="PA14" evidence="2">
    <location>
        <begin position="33"/>
        <end position="175"/>
    </location>
</feature>
<feature type="transmembrane region" description="Helical" evidence="1">
    <location>
        <begin position="617"/>
        <end position="640"/>
    </location>
</feature>
<keyword evidence="1" id="KW-0472">Membrane</keyword>
<feature type="transmembrane region" description="Helical" evidence="1">
    <location>
        <begin position="259"/>
        <end position="281"/>
    </location>
</feature>
<keyword evidence="1" id="KW-1133">Transmembrane helix</keyword>
<dbReference type="PROSITE" id="PS51820">
    <property type="entry name" value="PA14"/>
    <property type="match status" value="1"/>
</dbReference>
<feature type="transmembrane region" description="Helical" evidence="1">
    <location>
        <begin position="293"/>
        <end position="314"/>
    </location>
</feature>
<sequence length="1223" mass="140359">MITMKNSRTLNTVFAYLLLFSAVFLVVLWSCRPPLYGLTGYYYDNTTWTAPAYATHVDTDFSTETLKAIRKKLPQNIYSVEWKGYFVAPETGWYTFSTESDDGSLVHIGDAMVVENGGPHGLQQREGKIHLLKGVHPFRIRFEQHGGFAAINVLYGRVPLSGMPLDVKLLLPEGTSLERFWMYRQATTALPYLLGFWGMALIWLFIASFREFRAARKLMFARHAHPSAGVFELLGVTLHRAIVQPLVFTGENLRRPDAYFWAIVAIYSSIIFVTLSYARQFSTFMMERFGNDIFSRITVVTLLVVAVFLLLYLLRVKTHLVSRFIAFAGIVALYAFFLHEPLRENIYAALRWVGLNTAFFEALEIFPIYAGEKIHFLEYGFLGLLLCKTLSYRLKDRSAYWLALLIVYLIGMTDEGIQWALPSRVGEYRDIWMNITSGGLAILSVFLVIRPRAFQGRFSLSSLRPICYTLAAAIVYTGIFLQSVHGFGHKIFMPDNGAEFVSSFAENELIALDRRIMERYENKPVEDIPYLTVERYNYEAGRHHYLRNKYNQNGRYFESYCEQEIIKTYYRSALRKGAIQLFEYKPETFQVTPDPNEFIFYRSAGHELAILAFSQRVMWATIGISAAFLCLFATMIPISKEARTHFGSPRVRRDGRRFETFVLRPLFFIALLAMLGANIYISAHVEKPQYTNLLILTVDSAQPDYWSAYGYPKRTTPFAEQLAAQGTIFTNAIAPSSWTIPSLASLMTGVNPNVHGIDIRAKAMDPRIPTLFEVMEQHGYTIGDTSYVMTEPSINTVFKKTEISPEVALSEGRSEESYLLSWMEKHRREPFFAWVHFHTSHLPYRATPPYNKLFLEGIHPDVLQDEQIQFVKNNLIVRKGEVEFDKKRHTDAIRALYAQTLRQQDAKIGKVLMKLDELGLRENTLIVITADHGDELMEHGFVGHASTSWDTTVYDDLINVPMFYVLPGKVPQGKRVDTQVRTIDVMPTVLDLLGIPFDKPIQGKSYASVITDDGEFEETAFSETTPCGYSCPSRLAKNRLRSVRTNDWKFISIYHDDTGQTTEELYNLKEDRGETKNVIAENLAIAGLFREEMQWWMDAPKQFPYQAVATEQEHYLDTDVEVRPIVTFPKVGTVVTPKTYEKRILVSWIGDKNGKYVIEYDVGTGGYHMTGELEAVGTEQWFGPFPEDIWQALPLYNPWRFRVIPKDYPQYPSEWITFEMKNE</sequence>
<proteinExistence type="predicted"/>
<feature type="transmembrane region" description="Helical" evidence="1">
    <location>
        <begin position="320"/>
        <end position="337"/>
    </location>
</feature>